<dbReference type="InterPro" id="IPR050267">
    <property type="entry name" value="Anti-sigma-factor_SerPK"/>
</dbReference>
<dbReference type="PANTHER" id="PTHR35526:SF3">
    <property type="entry name" value="ANTI-SIGMA-F FACTOR RSBW"/>
    <property type="match status" value="1"/>
</dbReference>
<dbReference type="Pfam" id="PF13581">
    <property type="entry name" value="HATPase_c_2"/>
    <property type="match status" value="1"/>
</dbReference>
<keyword evidence="1" id="KW-0808">Transferase</keyword>
<feature type="domain" description="Histidine kinase/HSP90-like ATPase" evidence="2">
    <location>
        <begin position="8"/>
        <end position="115"/>
    </location>
</feature>
<dbReference type="InterPro" id="IPR036890">
    <property type="entry name" value="HATPase_C_sf"/>
</dbReference>
<name>A0ABZ1U0N4_9ACTN</name>
<dbReference type="GO" id="GO:0005524">
    <property type="term" value="F:ATP binding"/>
    <property type="evidence" value="ECO:0007669"/>
    <property type="project" value="UniProtKB-KW"/>
</dbReference>
<dbReference type="CDD" id="cd16936">
    <property type="entry name" value="HATPase_RsbW-like"/>
    <property type="match status" value="1"/>
</dbReference>
<evidence type="ECO:0000313" key="3">
    <source>
        <dbReference type="EMBL" id="WUQ84760.1"/>
    </source>
</evidence>
<keyword evidence="1" id="KW-0723">Serine/threonine-protein kinase</keyword>
<dbReference type="InterPro" id="IPR003594">
    <property type="entry name" value="HATPase_dom"/>
</dbReference>
<dbReference type="SUPFAM" id="SSF55874">
    <property type="entry name" value="ATPase domain of HSP90 chaperone/DNA topoisomerase II/histidine kinase"/>
    <property type="match status" value="1"/>
</dbReference>
<dbReference type="PANTHER" id="PTHR35526">
    <property type="entry name" value="ANTI-SIGMA-F FACTOR RSBW-RELATED"/>
    <property type="match status" value="1"/>
</dbReference>
<keyword evidence="1" id="KW-0418">Kinase</keyword>
<keyword evidence="3" id="KW-0547">Nucleotide-binding</keyword>
<dbReference type="RefSeq" id="WP_328955591.1">
    <property type="nucleotide sequence ID" value="NZ_CP108110.1"/>
</dbReference>
<proteinExistence type="predicted"/>
<sequence>MRACNPPDCSAVRAELRSLLLSAGWRPDAVDDAELAFHELFVNAWQHAGSPAPAVLVCLRPTTLRVAVCDDCPDLPDSRASEDPYAVSGRGLHLVRALTDRLGADPTKTGKVVWFELDFAA</sequence>
<dbReference type="Gene3D" id="3.30.565.10">
    <property type="entry name" value="Histidine kinase-like ATPase, C-terminal domain"/>
    <property type="match status" value="1"/>
</dbReference>
<gene>
    <name evidence="3" type="ORF">OHA16_18380</name>
</gene>
<dbReference type="Proteomes" id="UP001432222">
    <property type="component" value="Chromosome"/>
</dbReference>
<evidence type="ECO:0000313" key="4">
    <source>
        <dbReference type="Proteomes" id="UP001432222"/>
    </source>
</evidence>
<evidence type="ECO:0000256" key="1">
    <source>
        <dbReference type="ARBA" id="ARBA00022527"/>
    </source>
</evidence>
<reference evidence="3" key="1">
    <citation type="submission" date="2022-10" db="EMBL/GenBank/DDBJ databases">
        <title>The complete genomes of actinobacterial strains from the NBC collection.</title>
        <authorList>
            <person name="Joergensen T.S."/>
            <person name="Alvarez Arevalo M."/>
            <person name="Sterndorff E.B."/>
            <person name="Faurdal D."/>
            <person name="Vuksanovic O."/>
            <person name="Mourched A.-S."/>
            <person name="Charusanti P."/>
            <person name="Shaw S."/>
            <person name="Blin K."/>
            <person name="Weber T."/>
        </authorList>
    </citation>
    <scope>NUCLEOTIDE SEQUENCE</scope>
    <source>
        <strain evidence="3">NBC_00222</strain>
    </source>
</reference>
<keyword evidence="4" id="KW-1185">Reference proteome</keyword>
<keyword evidence="3" id="KW-0067">ATP-binding</keyword>
<protein>
    <submittedName>
        <fullName evidence="3">ATP-binding protein</fullName>
    </submittedName>
</protein>
<organism evidence="3 4">
    <name type="scientific">Kitasatospora purpeofusca</name>
    <dbReference type="NCBI Taxonomy" id="67352"/>
    <lineage>
        <taxon>Bacteria</taxon>
        <taxon>Bacillati</taxon>
        <taxon>Actinomycetota</taxon>
        <taxon>Actinomycetes</taxon>
        <taxon>Kitasatosporales</taxon>
        <taxon>Streptomycetaceae</taxon>
        <taxon>Kitasatospora</taxon>
    </lineage>
</organism>
<evidence type="ECO:0000259" key="2">
    <source>
        <dbReference type="Pfam" id="PF13581"/>
    </source>
</evidence>
<accession>A0ABZ1U0N4</accession>
<dbReference type="EMBL" id="CP108110">
    <property type="protein sequence ID" value="WUQ84760.1"/>
    <property type="molecule type" value="Genomic_DNA"/>
</dbReference>